<proteinExistence type="predicted"/>
<comment type="caution">
    <text evidence="1">The sequence shown here is derived from an EMBL/GenBank/DDBJ whole genome shotgun (WGS) entry which is preliminary data.</text>
</comment>
<dbReference type="AlphaFoldDB" id="A0A423NZP4"/>
<evidence type="ECO:0000313" key="1">
    <source>
        <dbReference type="EMBL" id="ROO03804.1"/>
    </source>
</evidence>
<dbReference type="EMBL" id="MOBZ01000020">
    <property type="protein sequence ID" value="ROO03804.1"/>
    <property type="molecule type" value="Genomic_DNA"/>
</dbReference>
<evidence type="ECO:0000313" key="2">
    <source>
        <dbReference type="Proteomes" id="UP000283619"/>
    </source>
</evidence>
<reference evidence="1 2" key="1">
    <citation type="submission" date="2016-10" db="EMBL/GenBank/DDBJ databases">
        <title>Comparative genome analysis of multiple Pseudomonas spp. focuses on biocontrol and plant growth promoting traits.</title>
        <authorList>
            <person name="Tao X.-Y."/>
            <person name="Taylor C.G."/>
        </authorList>
    </citation>
    <scope>NUCLEOTIDE SEQUENCE [LARGE SCALE GENOMIC DNA]</scope>
    <source>
        <strain evidence="1 2">36G2</strain>
    </source>
</reference>
<name>A0A423NZP4_PSEFL</name>
<accession>A0A423NZP4</accession>
<sequence length="215" mass="23423">MQKNQHNTQSPTALLREEASVDKLETNSLCCAAAGIIAPSSSTTEALIPHEKLREAATPIATLTAQNRPPAQLAVGYTPPDSNSEIPSQEAVDEVQIDERVEFEKEFPVPEGLKYCAQRDTYITAPGTKTSDSFAREHYAYRAGFAVWKRRAWKQAELDVTEHSHGLAYSVSAAERKAGIDELVQVLNPYAGAGLTISQSAEALFDAGYRKLVTS</sequence>
<dbReference type="Proteomes" id="UP000283619">
    <property type="component" value="Unassembled WGS sequence"/>
</dbReference>
<organism evidence="1 2">
    <name type="scientific">Pseudomonas fluorescens</name>
    <dbReference type="NCBI Taxonomy" id="294"/>
    <lineage>
        <taxon>Bacteria</taxon>
        <taxon>Pseudomonadati</taxon>
        <taxon>Pseudomonadota</taxon>
        <taxon>Gammaproteobacteria</taxon>
        <taxon>Pseudomonadales</taxon>
        <taxon>Pseudomonadaceae</taxon>
        <taxon>Pseudomonas</taxon>
    </lineage>
</organism>
<protein>
    <submittedName>
        <fullName evidence="1">Uncharacterized protein</fullName>
    </submittedName>
</protein>
<gene>
    <name evidence="1" type="ORF">BK673_24290</name>
</gene>